<feature type="domain" description="BACON" evidence="1">
    <location>
        <begin position="273"/>
        <end position="325"/>
    </location>
</feature>
<dbReference type="AlphaFoldDB" id="A0A1I0P3K4"/>
<keyword evidence="3" id="KW-1185">Reference proteome</keyword>
<dbReference type="Pfam" id="PF13004">
    <property type="entry name" value="BACON"/>
    <property type="match status" value="1"/>
</dbReference>
<dbReference type="CDD" id="cd14948">
    <property type="entry name" value="BACON"/>
    <property type="match status" value="1"/>
</dbReference>
<dbReference type="Gene3D" id="2.60.40.10">
    <property type="entry name" value="Immunoglobulins"/>
    <property type="match status" value="1"/>
</dbReference>
<evidence type="ECO:0000313" key="3">
    <source>
        <dbReference type="Proteomes" id="UP000199373"/>
    </source>
</evidence>
<dbReference type="CDD" id="cd03524">
    <property type="entry name" value="RPA2_OBF_family"/>
    <property type="match status" value="1"/>
</dbReference>
<evidence type="ECO:0000313" key="2">
    <source>
        <dbReference type="EMBL" id="SEW08609.1"/>
    </source>
</evidence>
<dbReference type="RefSeq" id="WP_091915748.1">
    <property type="nucleotide sequence ID" value="NZ_FOIQ01000003.1"/>
</dbReference>
<protein>
    <submittedName>
        <fullName evidence="2">Putative binding domain-containing protein, N-terminal</fullName>
    </submittedName>
</protein>
<dbReference type="EMBL" id="FOIQ01000003">
    <property type="protein sequence ID" value="SEW08609.1"/>
    <property type="molecule type" value="Genomic_DNA"/>
</dbReference>
<dbReference type="PROSITE" id="PS51257">
    <property type="entry name" value="PROKAR_LIPOPROTEIN"/>
    <property type="match status" value="1"/>
</dbReference>
<name>A0A1I0P3K4_9BACT</name>
<reference evidence="2 3" key="1">
    <citation type="submission" date="2016-10" db="EMBL/GenBank/DDBJ databases">
        <authorList>
            <person name="de Groot N.N."/>
        </authorList>
    </citation>
    <scope>NUCLEOTIDE SEQUENCE [LARGE SCALE GENOMIC DNA]</scope>
    <source>
        <strain evidence="2 3">TC2-24</strain>
    </source>
</reference>
<dbReference type="InterPro" id="IPR024361">
    <property type="entry name" value="BACON"/>
</dbReference>
<evidence type="ECO:0000259" key="1">
    <source>
        <dbReference type="Pfam" id="PF13004"/>
    </source>
</evidence>
<sequence>MKLRYFIPSLLAVVASVFTGCSEDYDPTYLDQIQVSQSYVALNTNGGSTNITLTAKGAWQFEKVIKMTTKDAEGKDVVSYVETPAWLQVSQLSGNAGETTLTFSAEAGEGRNCELKVSCNGQTQIINIIQGVATVSTATCAEVIAGPESKTYRVTGVVTKIANTTYGNWYLKDATGEVYIYGTLDKKGAEKNFLSLGIEVGDEVTVEGPKQLYNGTVELVNVTVVNINKSLIKVDSLSVAGEKVAAVALPLEGGEVTAHVTCKGDGINAEIPQDAKDWLFISAVTSNTITFRALPNTAGDRSTTVTLKTYKDGREYTSQFAVAQAGAIIDATVAEFLAAEVGDTQYRLEGVITAIYDRDNQGKSFYIKDYTGETLVYRAEGFLDSGIKVGDVVTVLGKRGAYKDSPQMVNGSCVLKHAVKAVSIAEFLTMPDDKNVYYMVTGKISSLLGSNGKENDYGNLYIKDGDNELYVYGTYAGWNAQGDARKFFIADNGLKVGDEITIIGYKDTYKDLVELCQGVCFSFKKAGE</sequence>
<organism evidence="2 3">
    <name type="scientific">Prevotella aff. ruminicola Tc2-24</name>
    <dbReference type="NCBI Taxonomy" id="81582"/>
    <lineage>
        <taxon>Bacteria</taxon>
        <taxon>Pseudomonadati</taxon>
        <taxon>Bacteroidota</taxon>
        <taxon>Bacteroidia</taxon>
        <taxon>Bacteroidales</taxon>
        <taxon>Prevotellaceae</taxon>
        <taxon>Prevotella</taxon>
    </lineage>
</organism>
<gene>
    <name evidence="2" type="ORF">SAMN04487850_1556</name>
</gene>
<accession>A0A1I0P3K4</accession>
<dbReference type="Proteomes" id="UP000199373">
    <property type="component" value="Unassembled WGS sequence"/>
</dbReference>
<proteinExistence type="predicted"/>
<dbReference type="InterPro" id="IPR013783">
    <property type="entry name" value="Ig-like_fold"/>
</dbReference>